<keyword evidence="3" id="KW-1185">Reference proteome</keyword>
<evidence type="ECO:0000313" key="2">
    <source>
        <dbReference type="EMBL" id="KAL2051930.1"/>
    </source>
</evidence>
<gene>
    <name evidence="2" type="ORF">ABVK25_007845</name>
</gene>
<sequence length="81" mass="8510">MSQSSGSSGKGYNVTSSGTNSQGNHYCSRDYTPSSGGSQANNNTYHYSNNNGSYYYSNPNGSSYYKSGSGGSSYTAPRGKK</sequence>
<feature type="compositionally biased region" description="Polar residues" evidence="1">
    <location>
        <begin position="13"/>
        <end position="40"/>
    </location>
</feature>
<accession>A0ABR4B2W0</accession>
<dbReference type="EMBL" id="JBHFEH010000031">
    <property type="protein sequence ID" value="KAL2051930.1"/>
    <property type="molecule type" value="Genomic_DNA"/>
</dbReference>
<feature type="region of interest" description="Disordered" evidence="1">
    <location>
        <begin position="1"/>
        <end position="81"/>
    </location>
</feature>
<feature type="compositionally biased region" description="Low complexity" evidence="1">
    <location>
        <begin position="41"/>
        <end position="67"/>
    </location>
</feature>
<protein>
    <submittedName>
        <fullName evidence="2">Uncharacterized protein</fullName>
    </submittedName>
</protein>
<name>A0ABR4B2W0_9LECA</name>
<evidence type="ECO:0000256" key="1">
    <source>
        <dbReference type="SAM" id="MobiDB-lite"/>
    </source>
</evidence>
<evidence type="ECO:0000313" key="3">
    <source>
        <dbReference type="Proteomes" id="UP001590951"/>
    </source>
</evidence>
<reference evidence="2 3" key="1">
    <citation type="submission" date="2024-09" db="EMBL/GenBank/DDBJ databases">
        <title>Rethinking Asexuality: The Enigmatic Case of Functional Sexual Genes in Lepraria (Stereocaulaceae).</title>
        <authorList>
            <person name="Doellman M."/>
            <person name="Sun Y."/>
            <person name="Barcenas-Pena A."/>
            <person name="Lumbsch H.T."/>
            <person name="Grewe F."/>
        </authorList>
    </citation>
    <scope>NUCLEOTIDE SEQUENCE [LARGE SCALE GENOMIC DNA]</scope>
    <source>
        <strain evidence="2 3">Grewe 0041</strain>
    </source>
</reference>
<proteinExistence type="predicted"/>
<dbReference type="Proteomes" id="UP001590951">
    <property type="component" value="Unassembled WGS sequence"/>
</dbReference>
<organism evidence="2 3">
    <name type="scientific">Lepraria finkii</name>
    <dbReference type="NCBI Taxonomy" id="1340010"/>
    <lineage>
        <taxon>Eukaryota</taxon>
        <taxon>Fungi</taxon>
        <taxon>Dikarya</taxon>
        <taxon>Ascomycota</taxon>
        <taxon>Pezizomycotina</taxon>
        <taxon>Lecanoromycetes</taxon>
        <taxon>OSLEUM clade</taxon>
        <taxon>Lecanoromycetidae</taxon>
        <taxon>Lecanorales</taxon>
        <taxon>Lecanorineae</taxon>
        <taxon>Stereocaulaceae</taxon>
        <taxon>Lepraria</taxon>
    </lineage>
</organism>
<comment type="caution">
    <text evidence="2">The sequence shown here is derived from an EMBL/GenBank/DDBJ whole genome shotgun (WGS) entry which is preliminary data.</text>
</comment>